<gene>
    <name evidence="2" type="ORF">ACFQ1S_13900</name>
</gene>
<protein>
    <submittedName>
        <fullName evidence="2">NADH-quinone oxidoreductase subunit N</fullName>
    </submittedName>
</protein>
<accession>A0ABW3MBB0</accession>
<feature type="transmembrane region" description="Helical" evidence="1">
    <location>
        <begin position="50"/>
        <end position="72"/>
    </location>
</feature>
<evidence type="ECO:0000256" key="1">
    <source>
        <dbReference type="SAM" id="Phobius"/>
    </source>
</evidence>
<dbReference type="Proteomes" id="UP001597045">
    <property type="component" value="Unassembled WGS sequence"/>
</dbReference>
<keyword evidence="3" id="KW-1185">Reference proteome</keyword>
<keyword evidence="1" id="KW-0472">Membrane</keyword>
<sequence>MSGVLVLAQPAGPISSPEIDYVAILPVLILLGAACVGVLFEAFLPKYNRWGAQVALSLLAVVVAGVLGFVYASDS</sequence>
<feature type="transmembrane region" description="Helical" evidence="1">
    <location>
        <begin position="21"/>
        <end position="44"/>
    </location>
</feature>
<feature type="non-terminal residue" evidence="2">
    <location>
        <position position="75"/>
    </location>
</feature>
<dbReference type="EMBL" id="JBHTIS010000706">
    <property type="protein sequence ID" value="MFD1046569.1"/>
    <property type="molecule type" value="Genomic_DNA"/>
</dbReference>
<evidence type="ECO:0000313" key="2">
    <source>
        <dbReference type="EMBL" id="MFD1046569.1"/>
    </source>
</evidence>
<name>A0ABW3MBB0_9PSEU</name>
<keyword evidence="1" id="KW-0812">Transmembrane</keyword>
<organism evidence="2 3">
    <name type="scientific">Kibdelosporangium lantanae</name>
    <dbReference type="NCBI Taxonomy" id="1497396"/>
    <lineage>
        <taxon>Bacteria</taxon>
        <taxon>Bacillati</taxon>
        <taxon>Actinomycetota</taxon>
        <taxon>Actinomycetes</taxon>
        <taxon>Pseudonocardiales</taxon>
        <taxon>Pseudonocardiaceae</taxon>
        <taxon>Kibdelosporangium</taxon>
    </lineage>
</organism>
<comment type="caution">
    <text evidence="2">The sequence shown here is derived from an EMBL/GenBank/DDBJ whole genome shotgun (WGS) entry which is preliminary data.</text>
</comment>
<proteinExistence type="predicted"/>
<reference evidence="3" key="1">
    <citation type="journal article" date="2019" name="Int. J. Syst. Evol. Microbiol.">
        <title>The Global Catalogue of Microorganisms (GCM) 10K type strain sequencing project: providing services to taxonomists for standard genome sequencing and annotation.</title>
        <authorList>
            <consortium name="The Broad Institute Genomics Platform"/>
            <consortium name="The Broad Institute Genome Sequencing Center for Infectious Disease"/>
            <person name="Wu L."/>
            <person name="Ma J."/>
        </authorList>
    </citation>
    <scope>NUCLEOTIDE SEQUENCE [LARGE SCALE GENOMIC DNA]</scope>
    <source>
        <strain evidence="3">JCM 31486</strain>
    </source>
</reference>
<evidence type="ECO:0000313" key="3">
    <source>
        <dbReference type="Proteomes" id="UP001597045"/>
    </source>
</evidence>
<keyword evidence="1" id="KW-1133">Transmembrane helix</keyword>